<gene>
    <name evidence="2" type="ORF">N7U62_15480</name>
</gene>
<dbReference type="Proteomes" id="UP001300692">
    <property type="component" value="Unassembled WGS sequence"/>
</dbReference>
<evidence type="ECO:0000313" key="3">
    <source>
        <dbReference type="Proteomes" id="UP001300692"/>
    </source>
</evidence>
<dbReference type="Pfam" id="PF14903">
    <property type="entry name" value="WG_beta_rep"/>
    <property type="match status" value="6"/>
</dbReference>
<sequence>MRGFQLKAKIFLLALCFLSSLSLWAFSPTPYVFYTENGKTGLKDESGQVLIAAQYEKLGWSKGLEHPVNEVIGYFDGERWGLISLKDRRVTAPKFYTLEAVHSGLIIASIKGRFSNLLLYGTINSKGQTVIPFENHSLKVQSDLLIASKIESGRTRYGLYSENSKVLLPKQYTQIEHFDESLFVFRDTMNLYGVIDKAGEVKVAASLDSVGSLENDLAKIYRAGKVGLINQYGELKLEPNFKEVSGPFETESFSSFEIKTASDSLLGQWSADSIFLIRGQFLAVCANGWVEVFDENRESIYVGLIPDQVDAFKNHLIISDHRKSTIIPAKGVKFGPNVFEEIRVDEHVLFAKSKSGWSIYNAFGRKLTNKQFESVQVESNNLIPVKRNGYWGYLDLRGQVAIPFKYDQVSPFQQQLAKVKNMDFEHLINQFGEVVGQASYDSIALNDNNTAVVKSRTRTDIVNEDGLALFQTYNQLVPHELGYLERTTDGKMGLLSEGGEILFYPNCDTISGLIDGQYLILKKKDQWAVSSKSGQLLLPFSDRFEEVSLISEGLIAIKENGQYGFVDLNGQLRIANRYDSVGGFSEGLSAVKLNGHWGYVNLGEELVIQPNLDFVTPMKAGMVIVKRAGLYGALDAAGDEKVMIEYDAIKRTENGLFIVRKQFKYGLFDQAGKMILNPSYDKIESTVDGNFIVRRRGKSGLMNDRGLYVIPLRYDLIQELQEGQYTCRRSGD</sequence>
<feature type="chain" id="PRO_5045916961" evidence="1">
    <location>
        <begin position="26"/>
        <end position="732"/>
    </location>
</feature>
<dbReference type="PANTHER" id="PTHR37841">
    <property type="entry name" value="GLR2918 PROTEIN"/>
    <property type="match status" value="1"/>
</dbReference>
<accession>A0ABT3CWS4</accession>
<dbReference type="InterPro" id="IPR032774">
    <property type="entry name" value="WG_beta_rep"/>
</dbReference>
<comment type="caution">
    <text evidence="2">The sequence shown here is derived from an EMBL/GenBank/DDBJ whole genome shotgun (WGS) entry which is preliminary data.</text>
</comment>
<reference evidence="2 3" key="1">
    <citation type="submission" date="2022-10" db="EMBL/GenBank/DDBJ databases">
        <title>Comparative genomics and taxonomic characterization of three novel marine species of genus Reichenbachiella exhibiting antioxidant and polysaccharide degradation activities.</title>
        <authorList>
            <person name="Muhammad N."/>
            <person name="Lee Y.-J."/>
            <person name="Ko J."/>
            <person name="Kim S.-G."/>
        </authorList>
    </citation>
    <scope>NUCLEOTIDE SEQUENCE [LARGE SCALE GENOMIC DNA]</scope>
    <source>
        <strain evidence="2 3">ABR2-5</strain>
    </source>
</reference>
<dbReference type="RefSeq" id="WP_264138907.1">
    <property type="nucleotide sequence ID" value="NZ_JAOYOD010000001.1"/>
</dbReference>
<proteinExistence type="predicted"/>
<keyword evidence="3" id="KW-1185">Reference proteome</keyword>
<feature type="signal peptide" evidence="1">
    <location>
        <begin position="1"/>
        <end position="25"/>
    </location>
</feature>
<keyword evidence="1" id="KW-0732">Signal</keyword>
<name>A0ABT3CWS4_9BACT</name>
<dbReference type="EMBL" id="JAOYOD010000001">
    <property type="protein sequence ID" value="MCV9388082.1"/>
    <property type="molecule type" value="Genomic_DNA"/>
</dbReference>
<protein>
    <submittedName>
        <fullName evidence="2">WG repeat-containing protein</fullName>
    </submittedName>
</protein>
<evidence type="ECO:0000256" key="1">
    <source>
        <dbReference type="SAM" id="SignalP"/>
    </source>
</evidence>
<organism evidence="2 3">
    <name type="scientific">Reichenbachiella ulvae</name>
    <dbReference type="NCBI Taxonomy" id="2980104"/>
    <lineage>
        <taxon>Bacteria</taxon>
        <taxon>Pseudomonadati</taxon>
        <taxon>Bacteroidota</taxon>
        <taxon>Cytophagia</taxon>
        <taxon>Cytophagales</taxon>
        <taxon>Reichenbachiellaceae</taxon>
        <taxon>Reichenbachiella</taxon>
    </lineage>
</organism>
<evidence type="ECO:0000313" key="2">
    <source>
        <dbReference type="EMBL" id="MCV9388082.1"/>
    </source>
</evidence>
<dbReference type="PANTHER" id="PTHR37841:SF1">
    <property type="entry name" value="DUF3298 DOMAIN-CONTAINING PROTEIN"/>
    <property type="match status" value="1"/>
</dbReference>